<gene>
    <name evidence="2" type="ORF">STAS_33495</name>
</gene>
<feature type="region of interest" description="Disordered" evidence="1">
    <location>
        <begin position="99"/>
        <end position="140"/>
    </location>
</feature>
<evidence type="ECO:0000256" key="1">
    <source>
        <dbReference type="SAM" id="MobiDB-lite"/>
    </source>
</evidence>
<sequence>MGIRQIGSTANLNLRTSSGGTDCRISSLMRSSGAVTVLAAAPAIAPAAKRAASLGTNASAANGCLRSWPNAGAKSFPSLFFSAWEIHAKFDLLRLPPASDHNKGSHGPSSAKFFGSRPGISRHTSKLDRQQPPLKDGSCNLSAALTTTTTNFPVKAFDKRKRPQKLV</sequence>
<evidence type="ECO:0000313" key="2">
    <source>
        <dbReference type="EMBL" id="GER55805.1"/>
    </source>
</evidence>
<dbReference type="EMBL" id="BKCP01012181">
    <property type="protein sequence ID" value="GER55805.1"/>
    <property type="molecule type" value="Genomic_DNA"/>
</dbReference>
<organism evidence="2 3">
    <name type="scientific">Striga asiatica</name>
    <name type="common">Asiatic witchweed</name>
    <name type="synonym">Buchnera asiatica</name>
    <dbReference type="NCBI Taxonomy" id="4170"/>
    <lineage>
        <taxon>Eukaryota</taxon>
        <taxon>Viridiplantae</taxon>
        <taxon>Streptophyta</taxon>
        <taxon>Embryophyta</taxon>
        <taxon>Tracheophyta</taxon>
        <taxon>Spermatophyta</taxon>
        <taxon>Magnoliopsida</taxon>
        <taxon>eudicotyledons</taxon>
        <taxon>Gunneridae</taxon>
        <taxon>Pentapetalae</taxon>
        <taxon>asterids</taxon>
        <taxon>lamiids</taxon>
        <taxon>Lamiales</taxon>
        <taxon>Orobanchaceae</taxon>
        <taxon>Buchnereae</taxon>
        <taxon>Striga</taxon>
    </lineage>
</organism>
<proteinExistence type="predicted"/>
<protein>
    <submittedName>
        <fullName evidence="2">Ribulose bisphosphate carboxylase small chain</fullName>
    </submittedName>
</protein>
<accession>A0A5A7RF44</accession>
<dbReference type="AlphaFoldDB" id="A0A5A7RF44"/>
<name>A0A5A7RF44_STRAF</name>
<evidence type="ECO:0000313" key="3">
    <source>
        <dbReference type="Proteomes" id="UP000325081"/>
    </source>
</evidence>
<comment type="caution">
    <text evidence="2">The sequence shown here is derived from an EMBL/GenBank/DDBJ whole genome shotgun (WGS) entry which is preliminary data.</text>
</comment>
<keyword evidence="3" id="KW-1185">Reference proteome</keyword>
<reference evidence="3" key="1">
    <citation type="journal article" date="2019" name="Curr. Biol.">
        <title>Genome Sequence of Striga asiatica Provides Insight into the Evolution of Plant Parasitism.</title>
        <authorList>
            <person name="Yoshida S."/>
            <person name="Kim S."/>
            <person name="Wafula E.K."/>
            <person name="Tanskanen J."/>
            <person name="Kim Y.M."/>
            <person name="Honaas L."/>
            <person name="Yang Z."/>
            <person name="Spallek T."/>
            <person name="Conn C.E."/>
            <person name="Ichihashi Y."/>
            <person name="Cheong K."/>
            <person name="Cui S."/>
            <person name="Der J.P."/>
            <person name="Gundlach H."/>
            <person name="Jiao Y."/>
            <person name="Hori C."/>
            <person name="Ishida J.K."/>
            <person name="Kasahara H."/>
            <person name="Kiba T."/>
            <person name="Kim M.S."/>
            <person name="Koo N."/>
            <person name="Laohavisit A."/>
            <person name="Lee Y.H."/>
            <person name="Lumba S."/>
            <person name="McCourt P."/>
            <person name="Mortimer J.C."/>
            <person name="Mutuku J.M."/>
            <person name="Nomura T."/>
            <person name="Sasaki-Sekimoto Y."/>
            <person name="Seto Y."/>
            <person name="Wang Y."/>
            <person name="Wakatake T."/>
            <person name="Sakakibara H."/>
            <person name="Demura T."/>
            <person name="Yamaguchi S."/>
            <person name="Yoneyama K."/>
            <person name="Manabe R.I."/>
            <person name="Nelson D.C."/>
            <person name="Schulman A.H."/>
            <person name="Timko M.P."/>
            <person name="dePamphilis C.W."/>
            <person name="Choi D."/>
            <person name="Shirasu K."/>
        </authorList>
    </citation>
    <scope>NUCLEOTIDE SEQUENCE [LARGE SCALE GENOMIC DNA]</scope>
    <source>
        <strain evidence="3">cv. UVA1</strain>
    </source>
</reference>
<dbReference type="Proteomes" id="UP000325081">
    <property type="component" value="Unassembled WGS sequence"/>
</dbReference>